<keyword evidence="1" id="KW-1185">Reference proteome</keyword>
<sequence length="38" mass="4285">MTHSSFRPIEACIIMKECNLQKSQSFDIIGTTGETYGF</sequence>
<name>A0A0K0DED8_ANGCA</name>
<reference evidence="2" key="2">
    <citation type="submission" date="2017-02" db="UniProtKB">
        <authorList>
            <consortium name="WormBaseParasite"/>
        </authorList>
    </citation>
    <scope>IDENTIFICATION</scope>
</reference>
<accession>A0A0K0DED8</accession>
<evidence type="ECO:0000313" key="1">
    <source>
        <dbReference type="Proteomes" id="UP000035642"/>
    </source>
</evidence>
<proteinExistence type="predicted"/>
<organism evidence="1 2">
    <name type="scientific">Angiostrongylus cantonensis</name>
    <name type="common">Rat lungworm</name>
    <dbReference type="NCBI Taxonomy" id="6313"/>
    <lineage>
        <taxon>Eukaryota</taxon>
        <taxon>Metazoa</taxon>
        <taxon>Ecdysozoa</taxon>
        <taxon>Nematoda</taxon>
        <taxon>Chromadorea</taxon>
        <taxon>Rhabditida</taxon>
        <taxon>Rhabditina</taxon>
        <taxon>Rhabditomorpha</taxon>
        <taxon>Strongyloidea</taxon>
        <taxon>Metastrongylidae</taxon>
        <taxon>Angiostrongylus</taxon>
    </lineage>
</organism>
<evidence type="ECO:0000313" key="2">
    <source>
        <dbReference type="WBParaSite" id="ACAC_0000920901-mRNA-1"/>
    </source>
</evidence>
<reference evidence="1" key="1">
    <citation type="submission" date="2012-09" db="EMBL/GenBank/DDBJ databases">
        <authorList>
            <person name="Martin A.A."/>
        </authorList>
    </citation>
    <scope>NUCLEOTIDE SEQUENCE</scope>
</reference>
<dbReference type="AlphaFoldDB" id="A0A0K0DED8"/>
<dbReference type="Proteomes" id="UP000035642">
    <property type="component" value="Unassembled WGS sequence"/>
</dbReference>
<dbReference type="WBParaSite" id="ACAC_0000920901-mRNA-1">
    <property type="protein sequence ID" value="ACAC_0000920901-mRNA-1"/>
    <property type="gene ID" value="ACAC_0000920901"/>
</dbReference>
<protein>
    <submittedName>
        <fullName evidence="2">Uncharacterized protein</fullName>
    </submittedName>
</protein>